<reference evidence="7 8" key="1">
    <citation type="submission" date="2019-06" db="EMBL/GenBank/DDBJ databases">
        <title>Draft genome sequence of Miniimonas arenae KCTC 19750T isolated from sea sand.</title>
        <authorList>
            <person name="Park S.-J."/>
        </authorList>
    </citation>
    <scope>NUCLEOTIDE SEQUENCE [LARGE SCALE GENOMIC DNA]</scope>
    <source>
        <strain evidence="7 8">KCTC 19750</strain>
    </source>
</reference>
<comment type="caution">
    <text evidence="7">The sequence shown here is derived from an EMBL/GenBank/DDBJ whole genome shotgun (WGS) entry which is preliminary data.</text>
</comment>
<dbReference type="InterPro" id="IPR001647">
    <property type="entry name" value="HTH_TetR"/>
</dbReference>
<evidence type="ECO:0000256" key="5">
    <source>
        <dbReference type="PROSITE-ProRule" id="PRU00335"/>
    </source>
</evidence>
<keyword evidence="1" id="KW-0678">Repressor</keyword>
<dbReference type="PANTHER" id="PTHR30055">
    <property type="entry name" value="HTH-TYPE TRANSCRIPTIONAL REGULATOR RUTR"/>
    <property type="match status" value="1"/>
</dbReference>
<dbReference type="AlphaFoldDB" id="A0A5C5B7R7"/>
<dbReference type="Proteomes" id="UP000313849">
    <property type="component" value="Unassembled WGS sequence"/>
</dbReference>
<dbReference type="PRINTS" id="PR00400">
    <property type="entry name" value="TETREPRESSOR"/>
</dbReference>
<keyword evidence="2" id="KW-0805">Transcription regulation</keyword>
<dbReference type="InterPro" id="IPR003012">
    <property type="entry name" value="Tet_transcr_reg_TetR"/>
</dbReference>
<dbReference type="Pfam" id="PF00440">
    <property type="entry name" value="TetR_N"/>
    <property type="match status" value="1"/>
</dbReference>
<dbReference type="EMBL" id="VENP01000071">
    <property type="protein sequence ID" value="TNU73023.1"/>
    <property type="molecule type" value="Genomic_DNA"/>
</dbReference>
<evidence type="ECO:0000256" key="2">
    <source>
        <dbReference type="ARBA" id="ARBA00023015"/>
    </source>
</evidence>
<dbReference type="InterPro" id="IPR009057">
    <property type="entry name" value="Homeodomain-like_sf"/>
</dbReference>
<dbReference type="InterPro" id="IPR050109">
    <property type="entry name" value="HTH-type_TetR-like_transc_reg"/>
</dbReference>
<dbReference type="Pfam" id="PF02909">
    <property type="entry name" value="TetR_C_1"/>
    <property type="match status" value="1"/>
</dbReference>
<feature type="DNA-binding region" description="H-T-H motif" evidence="5">
    <location>
        <begin position="31"/>
        <end position="50"/>
    </location>
</feature>
<sequence length="226" mass="24621">MSTPGRRPLDRDRIVDAAVALADRDGLDAVTMRRLGDRLDVTPMAVYKHVTGREELIDAMLDRVVASIPPARSGASWRDGTRDRVLTARAALRSHPWARDAIETRRLASPTVLAYLDSLMATMFDGGLSADLVHHAMHALSTRMWGFTRDVLPTPAVPADPTERARAMATFAVTYPAIVRMATAAQHAGAGCDEDAEFAFALDLLLDGVQRRHDDGWSPAVAAARR</sequence>
<dbReference type="Gene3D" id="1.10.357.10">
    <property type="entry name" value="Tetracycline Repressor, domain 2"/>
    <property type="match status" value="1"/>
</dbReference>
<feature type="domain" description="HTH tetR-type" evidence="6">
    <location>
        <begin position="8"/>
        <end position="68"/>
    </location>
</feature>
<proteinExistence type="predicted"/>
<dbReference type="OrthoDB" id="329481at2"/>
<dbReference type="Gene3D" id="1.10.10.60">
    <property type="entry name" value="Homeodomain-like"/>
    <property type="match status" value="1"/>
</dbReference>
<evidence type="ECO:0000259" key="6">
    <source>
        <dbReference type="PROSITE" id="PS50977"/>
    </source>
</evidence>
<accession>A0A5C5B7R7</accession>
<keyword evidence="3 5" id="KW-0238">DNA-binding</keyword>
<evidence type="ECO:0000256" key="4">
    <source>
        <dbReference type="ARBA" id="ARBA00023163"/>
    </source>
</evidence>
<dbReference type="PROSITE" id="PS50977">
    <property type="entry name" value="HTH_TETR_2"/>
    <property type="match status" value="1"/>
</dbReference>
<keyword evidence="8" id="KW-1185">Reference proteome</keyword>
<keyword evidence="4" id="KW-0804">Transcription</keyword>
<organism evidence="7 8">
    <name type="scientific">Miniimonas arenae</name>
    <dbReference type="NCBI Taxonomy" id="676201"/>
    <lineage>
        <taxon>Bacteria</taxon>
        <taxon>Bacillati</taxon>
        <taxon>Actinomycetota</taxon>
        <taxon>Actinomycetes</taxon>
        <taxon>Micrococcales</taxon>
        <taxon>Beutenbergiaceae</taxon>
        <taxon>Miniimonas</taxon>
    </lineage>
</organism>
<evidence type="ECO:0000313" key="8">
    <source>
        <dbReference type="Proteomes" id="UP000313849"/>
    </source>
</evidence>
<dbReference type="RefSeq" id="WP_139987670.1">
    <property type="nucleotide sequence ID" value="NZ_VENP01000071.1"/>
</dbReference>
<dbReference type="PANTHER" id="PTHR30055:SF151">
    <property type="entry name" value="TRANSCRIPTIONAL REGULATORY PROTEIN"/>
    <property type="match status" value="1"/>
</dbReference>
<evidence type="ECO:0000256" key="1">
    <source>
        <dbReference type="ARBA" id="ARBA00022491"/>
    </source>
</evidence>
<dbReference type="SUPFAM" id="SSF46689">
    <property type="entry name" value="Homeodomain-like"/>
    <property type="match status" value="1"/>
</dbReference>
<dbReference type="GO" id="GO:0000976">
    <property type="term" value="F:transcription cis-regulatory region binding"/>
    <property type="evidence" value="ECO:0007669"/>
    <property type="project" value="TreeGrafter"/>
</dbReference>
<dbReference type="InterPro" id="IPR036271">
    <property type="entry name" value="Tet_transcr_reg_TetR-rel_C_sf"/>
</dbReference>
<evidence type="ECO:0000313" key="7">
    <source>
        <dbReference type="EMBL" id="TNU73023.1"/>
    </source>
</evidence>
<dbReference type="SUPFAM" id="SSF48498">
    <property type="entry name" value="Tetracyclin repressor-like, C-terminal domain"/>
    <property type="match status" value="1"/>
</dbReference>
<protein>
    <submittedName>
        <fullName evidence="7">TetR family transcriptional regulator</fullName>
    </submittedName>
</protein>
<dbReference type="GO" id="GO:0003700">
    <property type="term" value="F:DNA-binding transcription factor activity"/>
    <property type="evidence" value="ECO:0007669"/>
    <property type="project" value="TreeGrafter"/>
</dbReference>
<gene>
    <name evidence="7" type="ORF">FH969_13580</name>
</gene>
<dbReference type="InterPro" id="IPR004111">
    <property type="entry name" value="Repressor_TetR_C"/>
</dbReference>
<evidence type="ECO:0000256" key="3">
    <source>
        <dbReference type="ARBA" id="ARBA00023125"/>
    </source>
</evidence>
<name>A0A5C5B7R7_9MICO</name>
<dbReference type="GO" id="GO:0046677">
    <property type="term" value="P:response to antibiotic"/>
    <property type="evidence" value="ECO:0007669"/>
    <property type="project" value="InterPro"/>
</dbReference>
<dbReference type="GO" id="GO:0045892">
    <property type="term" value="P:negative regulation of DNA-templated transcription"/>
    <property type="evidence" value="ECO:0007669"/>
    <property type="project" value="InterPro"/>
</dbReference>